<feature type="transmembrane region" description="Helical" evidence="6">
    <location>
        <begin position="133"/>
        <end position="159"/>
    </location>
</feature>
<gene>
    <name evidence="7" type="ORF">H8S07_07215</name>
</gene>
<keyword evidence="5 6" id="KW-0472">Membrane</keyword>
<feature type="transmembrane region" description="Helical" evidence="6">
    <location>
        <begin position="179"/>
        <end position="196"/>
    </location>
</feature>
<reference evidence="7 8" key="1">
    <citation type="submission" date="2020-08" db="EMBL/GenBank/DDBJ databases">
        <title>Genome public.</title>
        <authorList>
            <person name="Liu C."/>
            <person name="Sun Q."/>
        </authorList>
    </citation>
    <scope>NUCLEOTIDE SEQUENCE [LARGE SCALE GENOMIC DNA]</scope>
    <source>
        <strain evidence="7 8">NSJ-36</strain>
    </source>
</reference>
<feature type="transmembrane region" description="Helical" evidence="6">
    <location>
        <begin position="240"/>
        <end position="268"/>
    </location>
</feature>
<evidence type="ECO:0000313" key="7">
    <source>
        <dbReference type="EMBL" id="MBC5665067.1"/>
    </source>
</evidence>
<keyword evidence="2" id="KW-1003">Cell membrane</keyword>
<comment type="caution">
    <text evidence="7">The sequence shown here is derived from an EMBL/GenBank/DDBJ whole genome shotgun (WGS) entry which is preliminary data.</text>
</comment>
<sequence length="275" mass="31269">MKKIKEISSKIIQITTDISHDHVGAYAAQSAYFFMLCLIPIILLLLTLVRYTPVTKADVMAAVIQVFPSSVETLITSIVNQVYNQSMSIIPITVVVALWSAGKGVLAMSSGLNCIYKCHETRNYFYLRLRATIYTVMFLIVIIFLLLLSVFGNTINIFITNHVTIMKQIADWLIKTRTIITPITLMIFFLLIYKFLPNRRTKLKRQIPGAVFAAIGWMIISWIFSVYVDVFQGFSDMYGSLTTIVLIMLWMYFCMYTILLGGVVNVMVSDEIFGE</sequence>
<feature type="transmembrane region" description="Helical" evidence="6">
    <location>
        <begin position="208"/>
        <end position="228"/>
    </location>
</feature>
<dbReference type="RefSeq" id="WP_021861250.1">
    <property type="nucleotide sequence ID" value="NZ_JACOOY010000007.1"/>
</dbReference>
<keyword evidence="8" id="KW-1185">Reference proteome</keyword>
<dbReference type="EMBL" id="JACOOY010000007">
    <property type="protein sequence ID" value="MBC5665067.1"/>
    <property type="molecule type" value="Genomic_DNA"/>
</dbReference>
<dbReference type="Pfam" id="PF03631">
    <property type="entry name" value="Virul_fac_BrkB"/>
    <property type="match status" value="1"/>
</dbReference>
<keyword evidence="4 6" id="KW-1133">Transmembrane helix</keyword>
<evidence type="ECO:0000256" key="1">
    <source>
        <dbReference type="ARBA" id="ARBA00004651"/>
    </source>
</evidence>
<evidence type="ECO:0000256" key="2">
    <source>
        <dbReference type="ARBA" id="ARBA00022475"/>
    </source>
</evidence>
<dbReference type="Proteomes" id="UP000647235">
    <property type="component" value="Unassembled WGS sequence"/>
</dbReference>
<organism evidence="7 8">
    <name type="scientific">Dorea hominis</name>
    <dbReference type="NCBI Taxonomy" id="2763040"/>
    <lineage>
        <taxon>Bacteria</taxon>
        <taxon>Bacillati</taxon>
        <taxon>Bacillota</taxon>
        <taxon>Clostridia</taxon>
        <taxon>Lachnospirales</taxon>
        <taxon>Lachnospiraceae</taxon>
        <taxon>Dorea</taxon>
    </lineage>
</organism>
<keyword evidence="3 6" id="KW-0812">Transmembrane</keyword>
<name>A0ABR7EVP3_9FIRM</name>
<feature type="transmembrane region" description="Helical" evidence="6">
    <location>
        <begin position="31"/>
        <end position="49"/>
    </location>
</feature>
<accession>A0ABR7EVP3</accession>
<evidence type="ECO:0000256" key="4">
    <source>
        <dbReference type="ARBA" id="ARBA00022989"/>
    </source>
</evidence>
<dbReference type="PANTHER" id="PTHR30213">
    <property type="entry name" value="INNER MEMBRANE PROTEIN YHJD"/>
    <property type="match status" value="1"/>
</dbReference>
<dbReference type="PANTHER" id="PTHR30213:SF0">
    <property type="entry name" value="UPF0761 MEMBRANE PROTEIN YIHY"/>
    <property type="match status" value="1"/>
</dbReference>
<evidence type="ECO:0000256" key="5">
    <source>
        <dbReference type="ARBA" id="ARBA00023136"/>
    </source>
</evidence>
<dbReference type="NCBIfam" id="TIGR00765">
    <property type="entry name" value="yihY_not_rbn"/>
    <property type="match status" value="1"/>
</dbReference>
<comment type="subcellular location">
    <subcellularLocation>
        <location evidence="1">Cell membrane</location>
        <topology evidence="1">Multi-pass membrane protein</topology>
    </subcellularLocation>
</comment>
<proteinExistence type="predicted"/>
<feature type="transmembrane region" description="Helical" evidence="6">
    <location>
        <begin position="89"/>
        <end position="112"/>
    </location>
</feature>
<dbReference type="PIRSF" id="PIRSF035875">
    <property type="entry name" value="RNase_BN"/>
    <property type="match status" value="1"/>
</dbReference>
<protein>
    <submittedName>
        <fullName evidence="7">YihY/virulence factor BrkB family protein</fullName>
    </submittedName>
</protein>
<evidence type="ECO:0000313" key="8">
    <source>
        <dbReference type="Proteomes" id="UP000647235"/>
    </source>
</evidence>
<dbReference type="InterPro" id="IPR017039">
    <property type="entry name" value="Virul_fac_BrkB"/>
</dbReference>
<evidence type="ECO:0000256" key="6">
    <source>
        <dbReference type="SAM" id="Phobius"/>
    </source>
</evidence>
<evidence type="ECO:0000256" key="3">
    <source>
        <dbReference type="ARBA" id="ARBA00022692"/>
    </source>
</evidence>